<evidence type="ECO:0000313" key="1">
    <source>
        <dbReference type="EMBL" id="HIT74780.1"/>
    </source>
</evidence>
<dbReference type="InterPro" id="IPR036390">
    <property type="entry name" value="WH_DNA-bd_sf"/>
</dbReference>
<dbReference type="CDD" id="cd00090">
    <property type="entry name" value="HTH_ARSR"/>
    <property type="match status" value="1"/>
</dbReference>
<reference evidence="1" key="1">
    <citation type="submission" date="2020-10" db="EMBL/GenBank/DDBJ databases">
        <authorList>
            <person name="Gilroy R."/>
        </authorList>
    </citation>
    <scope>NUCLEOTIDE SEQUENCE</scope>
    <source>
        <strain evidence="1">ChiGjej1B1-24693</strain>
    </source>
</reference>
<dbReference type="AlphaFoldDB" id="A0A9D1GXS7"/>
<dbReference type="InterPro" id="IPR011991">
    <property type="entry name" value="ArsR-like_HTH"/>
</dbReference>
<gene>
    <name evidence="1" type="ORF">IAA98_04275</name>
</gene>
<dbReference type="Proteomes" id="UP000886842">
    <property type="component" value="Unassembled WGS sequence"/>
</dbReference>
<name>A0A9D1GXS7_9ACTN</name>
<organism evidence="1 2">
    <name type="scientific">Candidatus Avipropionibacterium avicola</name>
    <dbReference type="NCBI Taxonomy" id="2840701"/>
    <lineage>
        <taxon>Bacteria</taxon>
        <taxon>Bacillati</taxon>
        <taxon>Actinomycetota</taxon>
        <taxon>Actinomycetes</taxon>
        <taxon>Propionibacteriales</taxon>
        <taxon>Propionibacteriaceae</taxon>
        <taxon>Propionibacteriaceae incertae sedis</taxon>
        <taxon>Candidatus Avipropionibacterium</taxon>
    </lineage>
</organism>
<comment type="caution">
    <text evidence="1">The sequence shown here is derived from an EMBL/GenBank/DDBJ whole genome shotgun (WGS) entry which is preliminary data.</text>
</comment>
<accession>A0A9D1GXS7</accession>
<dbReference type="SUPFAM" id="SSF46785">
    <property type="entry name" value="Winged helix' DNA-binding domain"/>
    <property type="match status" value="1"/>
</dbReference>
<reference evidence="1" key="2">
    <citation type="journal article" date="2021" name="PeerJ">
        <title>Extensive microbial diversity within the chicken gut microbiome revealed by metagenomics and culture.</title>
        <authorList>
            <person name="Gilroy R."/>
            <person name="Ravi A."/>
            <person name="Getino M."/>
            <person name="Pursley I."/>
            <person name="Horton D.L."/>
            <person name="Alikhan N.F."/>
            <person name="Baker D."/>
            <person name="Gharbi K."/>
            <person name="Hall N."/>
            <person name="Watson M."/>
            <person name="Adriaenssens E.M."/>
            <person name="Foster-Nyarko E."/>
            <person name="Jarju S."/>
            <person name="Secka A."/>
            <person name="Antonio M."/>
            <person name="Oren A."/>
            <person name="Chaudhuri R.R."/>
            <person name="La Ragione R."/>
            <person name="Hildebrand F."/>
            <person name="Pallen M.J."/>
        </authorList>
    </citation>
    <scope>NUCLEOTIDE SEQUENCE</scope>
    <source>
        <strain evidence="1">ChiGjej1B1-24693</strain>
    </source>
</reference>
<dbReference type="GO" id="GO:0003700">
    <property type="term" value="F:DNA-binding transcription factor activity"/>
    <property type="evidence" value="ECO:0007669"/>
    <property type="project" value="InterPro"/>
</dbReference>
<evidence type="ECO:0000313" key="2">
    <source>
        <dbReference type="Proteomes" id="UP000886842"/>
    </source>
</evidence>
<protein>
    <submittedName>
        <fullName evidence="1">Uncharacterized protein</fullName>
    </submittedName>
</protein>
<proteinExistence type="predicted"/>
<dbReference type="InterPro" id="IPR036388">
    <property type="entry name" value="WH-like_DNA-bd_sf"/>
</dbReference>
<dbReference type="EMBL" id="DVLP01000125">
    <property type="protein sequence ID" value="HIT74780.1"/>
    <property type="molecule type" value="Genomic_DNA"/>
</dbReference>
<sequence>MALPLELDLSNLAEVTFVAGRRPFASALLHVADAVGAYPAGLPRVWREATRRAVGPQMRHLGLLGYFVPEVLSENPEQRSVSLRSRLAELREFARDAPPDEGLAEALDDMYGARLPDSIRMTAEQQTPFIRSAVRSVTAASSITAEFWPAATALLDREERRVGGATTLEAKTALISTLVLGSRLEGTVLHTDDPDPPRGHLASTVELYPILAGPRASVVTVTTTDRDALTVAAIGYPLPGLAGLVGGDGHPLPESPLAVLLGDLRAEVLTLIDRPATMGTLADRVYTSPSRLTYQITRLERAGLVLRERRGPAVWVHRTSLGDRLVALMTS</sequence>
<dbReference type="Gene3D" id="1.10.10.10">
    <property type="entry name" value="Winged helix-like DNA-binding domain superfamily/Winged helix DNA-binding domain"/>
    <property type="match status" value="1"/>
</dbReference>